<keyword evidence="6 8" id="KW-0539">Nucleus</keyword>
<dbReference type="Proteomes" id="UP000250275">
    <property type="component" value="Unassembled WGS sequence"/>
</dbReference>
<comment type="catalytic activity">
    <reaction evidence="7">
        <text>an adenosine in mRNA + S-adenosyl-L-methionine = an N(1)-methyladenosine in mRNA + S-adenosyl-L-homocysteine + H(+)</text>
        <dbReference type="Rhea" id="RHEA:55392"/>
        <dbReference type="Rhea" id="RHEA-COMP:12414"/>
        <dbReference type="Rhea" id="RHEA-COMP:12415"/>
        <dbReference type="ChEBI" id="CHEBI:15378"/>
        <dbReference type="ChEBI" id="CHEBI:57856"/>
        <dbReference type="ChEBI" id="CHEBI:59789"/>
        <dbReference type="ChEBI" id="CHEBI:74411"/>
        <dbReference type="ChEBI" id="CHEBI:74491"/>
    </reaction>
</comment>
<keyword evidence="4 8" id="KW-0949">S-adenosyl-L-methionine</keyword>
<dbReference type="PANTHER" id="PTHR12133:SF2">
    <property type="entry name" value="TRNA (ADENINE(58)-N(1))-METHYLTRANSFERASE CATALYTIC SUBUNIT TRMT61A"/>
    <property type="match status" value="1"/>
</dbReference>
<comment type="function">
    <text evidence="8">Catalytic subunit of tRNA (adenine-N(1)-)-methyltransferase, which catalyzes the formation of N(1)-methyladenine at position 58 (m1A58) in initiator methionyl-tRNA.</text>
</comment>
<dbReference type="AlphaFoldDB" id="A0A310SNV1"/>
<keyword evidence="2 8" id="KW-0489">Methyltransferase</keyword>
<feature type="binding site" evidence="9">
    <location>
        <begin position="122"/>
        <end position="125"/>
    </location>
    <ligand>
        <name>S-adenosyl-L-methionine</name>
        <dbReference type="ChEBI" id="CHEBI:59789"/>
    </ligand>
</feature>
<dbReference type="PIRSF" id="PIRSF017269">
    <property type="entry name" value="GCD14"/>
    <property type="match status" value="1"/>
</dbReference>
<reference evidence="11 12" key="1">
    <citation type="submission" date="2015-07" db="EMBL/GenBank/DDBJ databases">
        <title>The genome of Eufriesea mexicana.</title>
        <authorList>
            <person name="Pan H."/>
            <person name="Kapheim K."/>
        </authorList>
    </citation>
    <scope>NUCLEOTIDE SEQUENCE [LARGE SCALE GENOMIC DNA]</scope>
    <source>
        <strain evidence="11">0111107269</strain>
        <tissue evidence="11">Whole body</tissue>
    </source>
</reference>
<dbReference type="PANTHER" id="PTHR12133">
    <property type="entry name" value="TRNA (ADENINE(58)-N(1))-METHYLTRANSFERASE"/>
    <property type="match status" value="1"/>
</dbReference>
<dbReference type="Gene3D" id="3.40.50.150">
    <property type="entry name" value="Vaccinia Virus protein VP39"/>
    <property type="match status" value="1"/>
</dbReference>
<evidence type="ECO:0000313" key="12">
    <source>
        <dbReference type="Proteomes" id="UP000250275"/>
    </source>
</evidence>
<comment type="catalytic activity">
    <reaction evidence="8">
        <text>adenosine(58) in tRNA + S-adenosyl-L-methionine = N(1)-methyladenosine(58) in tRNA + S-adenosyl-L-homocysteine + H(+)</text>
        <dbReference type="Rhea" id="RHEA:43152"/>
        <dbReference type="Rhea" id="RHEA-COMP:10365"/>
        <dbReference type="Rhea" id="RHEA-COMP:10366"/>
        <dbReference type="ChEBI" id="CHEBI:15378"/>
        <dbReference type="ChEBI" id="CHEBI:57856"/>
        <dbReference type="ChEBI" id="CHEBI:59789"/>
        <dbReference type="ChEBI" id="CHEBI:74411"/>
        <dbReference type="ChEBI" id="CHEBI:74491"/>
        <dbReference type="EC" id="2.1.1.220"/>
    </reaction>
</comment>
<dbReference type="EC" id="2.1.1.220" evidence="8"/>
<evidence type="ECO:0000256" key="9">
    <source>
        <dbReference type="PIRSR" id="PIRSR017269-1"/>
    </source>
</evidence>
<feature type="binding site" evidence="9">
    <location>
        <position position="171"/>
    </location>
    <ligand>
        <name>S-adenosyl-L-methionine</name>
        <dbReference type="ChEBI" id="CHEBI:59789"/>
    </ligand>
</feature>
<protein>
    <recommendedName>
        <fullName evidence="8">tRNA (adenine(58)-N(1))-methyltransferase catalytic subunit TRMT61A</fullName>
        <ecNumber evidence="8">2.1.1.220</ecNumber>
    </recommendedName>
</protein>
<proteinExistence type="inferred from homology"/>
<keyword evidence="5 8" id="KW-0819">tRNA processing</keyword>
<evidence type="ECO:0000256" key="5">
    <source>
        <dbReference type="ARBA" id="ARBA00022694"/>
    </source>
</evidence>
<dbReference type="InterPro" id="IPR014816">
    <property type="entry name" value="tRNA_MeTrfase_Gcd14"/>
</dbReference>
<dbReference type="GO" id="GO:0030488">
    <property type="term" value="P:tRNA methylation"/>
    <property type="evidence" value="ECO:0007669"/>
    <property type="project" value="InterPro"/>
</dbReference>
<comment type="similarity">
    <text evidence="8">Belongs to the class I-like SAM-binding methyltransferase superfamily. TRM61 family.</text>
</comment>
<feature type="domain" description="tRNA (adenine(58)-N(1))-methyltransferase catalytic subunit TRM61 C-terminal" evidence="10">
    <location>
        <begin position="72"/>
        <end position="306"/>
    </location>
</feature>
<evidence type="ECO:0000256" key="7">
    <source>
        <dbReference type="ARBA" id="ARBA00048481"/>
    </source>
</evidence>
<comment type="subcellular location">
    <subcellularLocation>
        <location evidence="1 8">Nucleus</location>
    </subcellularLocation>
</comment>
<dbReference type="GO" id="GO:0160107">
    <property type="term" value="F:tRNA (adenine(58)-N1)-methyltransferase activity"/>
    <property type="evidence" value="ECO:0007669"/>
    <property type="project" value="UniProtKB-EC"/>
</dbReference>
<evidence type="ECO:0000256" key="8">
    <source>
        <dbReference type="PIRNR" id="PIRNR017269"/>
    </source>
</evidence>
<feature type="binding site" evidence="9">
    <location>
        <position position="143"/>
    </location>
    <ligand>
        <name>S-adenosyl-L-methionine</name>
        <dbReference type="ChEBI" id="CHEBI:59789"/>
    </ligand>
</feature>
<organism evidence="11 12">
    <name type="scientific">Eufriesea mexicana</name>
    <dbReference type="NCBI Taxonomy" id="516756"/>
    <lineage>
        <taxon>Eukaryota</taxon>
        <taxon>Metazoa</taxon>
        <taxon>Ecdysozoa</taxon>
        <taxon>Arthropoda</taxon>
        <taxon>Hexapoda</taxon>
        <taxon>Insecta</taxon>
        <taxon>Pterygota</taxon>
        <taxon>Neoptera</taxon>
        <taxon>Endopterygota</taxon>
        <taxon>Hymenoptera</taxon>
        <taxon>Apocrita</taxon>
        <taxon>Aculeata</taxon>
        <taxon>Apoidea</taxon>
        <taxon>Anthophila</taxon>
        <taxon>Apidae</taxon>
        <taxon>Eufriesea</taxon>
    </lineage>
</organism>
<dbReference type="InterPro" id="IPR029063">
    <property type="entry name" value="SAM-dependent_MTases_sf"/>
</dbReference>
<evidence type="ECO:0000256" key="3">
    <source>
        <dbReference type="ARBA" id="ARBA00022679"/>
    </source>
</evidence>
<sequence>MSFNKVKEFIEEGDVVILYLGPSNMHSLEIKPKILNKKGKMVDNIFQTIYGALKVFCLVGQKYGSKIQLSRGWGYVLQPTPEFWTLTVRHRTQIIYSPDISLIIYLMDLTPESIVIETGTGSGSLSHALIRAIRPYGHLYTFDFHKQRVNIAQAEFEKHGLGKFVTSNHKDVCIDGFGKELENKIDAIFLDLPHPWLAIDHALFVLKKSGGKLCSFSPCIEQVQRTYAKLISKGFIELNTYECLQREVNVQYRRLPVLDLECLKYEQVNKDMGQQNENEKQEQTKLLTVAHAHSLPGHTGFITIATLPPFYARKLGINLESKD</sequence>
<dbReference type="GO" id="GO:0031515">
    <property type="term" value="C:tRNA (m1A) methyltransferase complex"/>
    <property type="evidence" value="ECO:0007669"/>
    <property type="project" value="UniProtKB-UniRule"/>
</dbReference>
<gene>
    <name evidence="11" type="ORF">WN48_07940</name>
</gene>
<dbReference type="PROSITE" id="PS51620">
    <property type="entry name" value="SAM_TRM61"/>
    <property type="match status" value="1"/>
</dbReference>
<dbReference type="InterPro" id="IPR049470">
    <property type="entry name" value="TRM61_C"/>
</dbReference>
<accession>A0A310SNV1</accession>
<evidence type="ECO:0000256" key="4">
    <source>
        <dbReference type="ARBA" id="ARBA00022691"/>
    </source>
</evidence>
<evidence type="ECO:0000256" key="2">
    <source>
        <dbReference type="ARBA" id="ARBA00022603"/>
    </source>
</evidence>
<dbReference type="GO" id="GO:0005634">
    <property type="term" value="C:nucleus"/>
    <property type="evidence" value="ECO:0007669"/>
    <property type="project" value="UniProtKB-SubCell"/>
</dbReference>
<evidence type="ECO:0000259" key="10">
    <source>
        <dbReference type="Pfam" id="PF08704"/>
    </source>
</evidence>
<feature type="binding site" evidence="9">
    <location>
        <position position="191"/>
    </location>
    <ligand>
        <name>S-adenosyl-L-methionine</name>
        <dbReference type="ChEBI" id="CHEBI:59789"/>
    </ligand>
</feature>
<evidence type="ECO:0000256" key="6">
    <source>
        <dbReference type="ARBA" id="ARBA00023242"/>
    </source>
</evidence>
<evidence type="ECO:0000256" key="1">
    <source>
        <dbReference type="ARBA" id="ARBA00004123"/>
    </source>
</evidence>
<name>A0A310SNV1_9HYME</name>
<dbReference type="FunFam" id="3.10.330.20:FF:000002">
    <property type="entry name" value="tRNA (adenine(58)-N(1))-methyltransferase catalytic subunit TRMT61A"/>
    <property type="match status" value="1"/>
</dbReference>
<dbReference type="EMBL" id="KQ760551">
    <property type="protein sequence ID" value="OAD59820.1"/>
    <property type="molecule type" value="Genomic_DNA"/>
</dbReference>
<dbReference type="SUPFAM" id="SSF53335">
    <property type="entry name" value="S-adenosyl-L-methionine-dependent methyltransferases"/>
    <property type="match status" value="1"/>
</dbReference>
<keyword evidence="12" id="KW-1185">Reference proteome</keyword>
<dbReference type="OrthoDB" id="1925287at2759"/>
<evidence type="ECO:0000313" key="11">
    <source>
        <dbReference type="EMBL" id="OAD59820.1"/>
    </source>
</evidence>
<dbReference type="Gene3D" id="3.10.330.20">
    <property type="match status" value="1"/>
</dbReference>
<dbReference type="Pfam" id="PF08704">
    <property type="entry name" value="GCD14"/>
    <property type="match status" value="1"/>
</dbReference>
<keyword evidence="3 8" id="KW-0808">Transferase</keyword>